<keyword evidence="7 10" id="KW-0443">Lipid metabolism</keyword>
<dbReference type="GO" id="GO:0005789">
    <property type="term" value="C:endoplasmic reticulum membrane"/>
    <property type="evidence" value="ECO:0007669"/>
    <property type="project" value="TreeGrafter"/>
</dbReference>
<evidence type="ECO:0000256" key="6">
    <source>
        <dbReference type="ARBA" id="ARBA00022989"/>
    </source>
</evidence>
<accession>A0A7R9B438</accession>
<organism evidence="11">
    <name type="scientific">Timema shepardi</name>
    <name type="common">Walking stick</name>
    <dbReference type="NCBI Taxonomy" id="629360"/>
    <lineage>
        <taxon>Eukaryota</taxon>
        <taxon>Metazoa</taxon>
        <taxon>Ecdysozoa</taxon>
        <taxon>Arthropoda</taxon>
        <taxon>Hexapoda</taxon>
        <taxon>Insecta</taxon>
        <taxon>Pterygota</taxon>
        <taxon>Neoptera</taxon>
        <taxon>Polyneoptera</taxon>
        <taxon>Phasmatodea</taxon>
        <taxon>Timematodea</taxon>
        <taxon>Timematoidea</taxon>
        <taxon>Timematidae</taxon>
        <taxon>Timema</taxon>
    </lineage>
</organism>
<dbReference type="GO" id="GO:0034626">
    <property type="term" value="P:fatty acid elongation, polyunsaturated fatty acid"/>
    <property type="evidence" value="ECO:0007669"/>
    <property type="project" value="TreeGrafter"/>
</dbReference>
<keyword evidence="8 10" id="KW-0472">Membrane</keyword>
<dbReference type="EC" id="2.3.1.199" evidence="10"/>
<comment type="catalytic activity">
    <reaction evidence="10">
        <text>a very-long-chain acyl-CoA + malonyl-CoA + H(+) = a very-long-chain 3-oxoacyl-CoA + CO2 + CoA</text>
        <dbReference type="Rhea" id="RHEA:32727"/>
        <dbReference type="ChEBI" id="CHEBI:15378"/>
        <dbReference type="ChEBI" id="CHEBI:16526"/>
        <dbReference type="ChEBI" id="CHEBI:57287"/>
        <dbReference type="ChEBI" id="CHEBI:57384"/>
        <dbReference type="ChEBI" id="CHEBI:90725"/>
        <dbReference type="ChEBI" id="CHEBI:90736"/>
        <dbReference type="EC" id="2.3.1.199"/>
    </reaction>
</comment>
<gene>
    <name evidence="11" type="ORF">TSIB3V08_LOCUS9890</name>
</gene>
<evidence type="ECO:0000256" key="1">
    <source>
        <dbReference type="ARBA" id="ARBA00004141"/>
    </source>
</evidence>
<dbReference type="GO" id="GO:0009922">
    <property type="term" value="F:fatty acid elongase activity"/>
    <property type="evidence" value="ECO:0007669"/>
    <property type="project" value="UniProtKB-EC"/>
</dbReference>
<feature type="transmembrane region" description="Helical" evidence="10">
    <location>
        <begin position="222"/>
        <end position="244"/>
    </location>
</feature>
<keyword evidence="3 10" id="KW-0808">Transferase</keyword>
<sequence length="314" mass="37080">MLEFRCHGSYVYYTFSARIHPNPRTFVAFNRHLRGTSHFAPVMVNVGRTRCRRMVAGEEIILILWIAQRIQPMQELNFALDFERHGSLCDWRLQYHATDPQIFSRVLAMDEATFTGYDPRTVDWFLVRSSIPVVTIIISYIYFAQNLGPKLMKKHSPFDLSTIIMVYNIAQIMHNVWILSEVFFVLRKKNNQITLLHVLHHAGMPAVAFICVRYYPGGHGTLTGLLNSFVHSIMYFYYLLAGLGPSFKKYLWWKKYLTLLQMTQFLLISIHCSFIFLFDCDFAKRAMFFLMVNSLYMFMMFKTFYRQTYMKKTS</sequence>
<evidence type="ECO:0000256" key="9">
    <source>
        <dbReference type="ARBA" id="ARBA00023160"/>
    </source>
</evidence>
<protein>
    <recommendedName>
        <fullName evidence="10">Elongation of very long chain fatty acids protein</fullName>
        <ecNumber evidence="10">2.3.1.199</ecNumber>
    </recommendedName>
    <alternativeName>
        <fullName evidence="10">Very-long-chain 3-oxoacyl-CoA synthase</fullName>
    </alternativeName>
</protein>
<keyword evidence="9 10" id="KW-0275">Fatty acid biosynthesis</keyword>
<feature type="transmembrane region" description="Helical" evidence="10">
    <location>
        <begin position="198"/>
        <end position="216"/>
    </location>
</feature>
<evidence type="ECO:0000256" key="8">
    <source>
        <dbReference type="ARBA" id="ARBA00023136"/>
    </source>
</evidence>
<comment type="similarity">
    <text evidence="10">Belongs to the ELO family.</text>
</comment>
<feature type="transmembrane region" description="Helical" evidence="10">
    <location>
        <begin position="125"/>
        <end position="143"/>
    </location>
</feature>
<dbReference type="PANTHER" id="PTHR11157">
    <property type="entry name" value="FATTY ACID ACYL TRANSFERASE-RELATED"/>
    <property type="match status" value="1"/>
</dbReference>
<keyword evidence="4 10" id="KW-0812">Transmembrane</keyword>
<evidence type="ECO:0000256" key="3">
    <source>
        <dbReference type="ARBA" id="ARBA00022679"/>
    </source>
</evidence>
<evidence type="ECO:0000256" key="5">
    <source>
        <dbReference type="ARBA" id="ARBA00022832"/>
    </source>
</evidence>
<keyword evidence="5 10" id="KW-0276">Fatty acid metabolism</keyword>
<feature type="transmembrane region" description="Helical" evidence="10">
    <location>
        <begin position="256"/>
        <end position="278"/>
    </location>
</feature>
<dbReference type="PANTHER" id="PTHR11157:SF69">
    <property type="entry name" value="ELONGATION OF VERY LONG CHAIN FATTY ACIDS PROTEIN 7"/>
    <property type="match status" value="1"/>
</dbReference>
<name>A0A7R9B438_TIMSH</name>
<dbReference type="AlphaFoldDB" id="A0A7R9B438"/>
<keyword evidence="6 10" id="KW-1133">Transmembrane helix</keyword>
<reference evidence="11" key="1">
    <citation type="submission" date="2020-11" db="EMBL/GenBank/DDBJ databases">
        <authorList>
            <person name="Tran Van P."/>
        </authorList>
    </citation>
    <scope>NUCLEOTIDE SEQUENCE</scope>
</reference>
<comment type="subcellular location">
    <subcellularLocation>
        <location evidence="1">Membrane</location>
        <topology evidence="1">Multi-pass membrane protein</topology>
    </subcellularLocation>
</comment>
<dbReference type="Pfam" id="PF01151">
    <property type="entry name" value="ELO"/>
    <property type="match status" value="1"/>
</dbReference>
<feature type="transmembrane region" description="Helical" evidence="10">
    <location>
        <begin position="163"/>
        <end position="186"/>
    </location>
</feature>
<evidence type="ECO:0000256" key="2">
    <source>
        <dbReference type="ARBA" id="ARBA00022516"/>
    </source>
</evidence>
<evidence type="ECO:0000256" key="4">
    <source>
        <dbReference type="ARBA" id="ARBA00022692"/>
    </source>
</evidence>
<dbReference type="EMBL" id="OC006051">
    <property type="protein sequence ID" value="CAD7265860.1"/>
    <property type="molecule type" value="Genomic_DNA"/>
</dbReference>
<proteinExistence type="inferred from homology"/>
<evidence type="ECO:0000313" key="11">
    <source>
        <dbReference type="EMBL" id="CAD7265860.1"/>
    </source>
</evidence>
<dbReference type="GO" id="GO:0034625">
    <property type="term" value="P:fatty acid elongation, monounsaturated fatty acid"/>
    <property type="evidence" value="ECO:0007669"/>
    <property type="project" value="TreeGrafter"/>
</dbReference>
<evidence type="ECO:0000256" key="10">
    <source>
        <dbReference type="RuleBase" id="RU361115"/>
    </source>
</evidence>
<dbReference type="GO" id="GO:0019367">
    <property type="term" value="P:fatty acid elongation, saturated fatty acid"/>
    <property type="evidence" value="ECO:0007669"/>
    <property type="project" value="TreeGrafter"/>
</dbReference>
<dbReference type="GO" id="GO:0042761">
    <property type="term" value="P:very long-chain fatty acid biosynthetic process"/>
    <property type="evidence" value="ECO:0007669"/>
    <property type="project" value="TreeGrafter"/>
</dbReference>
<keyword evidence="2 10" id="KW-0444">Lipid biosynthesis</keyword>
<evidence type="ECO:0000256" key="7">
    <source>
        <dbReference type="ARBA" id="ARBA00023098"/>
    </source>
</evidence>
<feature type="transmembrane region" description="Helical" evidence="10">
    <location>
        <begin position="284"/>
        <end position="305"/>
    </location>
</feature>
<dbReference type="InterPro" id="IPR002076">
    <property type="entry name" value="ELO_fam"/>
</dbReference>
<dbReference type="GO" id="GO:0030148">
    <property type="term" value="P:sphingolipid biosynthetic process"/>
    <property type="evidence" value="ECO:0007669"/>
    <property type="project" value="TreeGrafter"/>
</dbReference>